<dbReference type="PROSITE" id="PS50966">
    <property type="entry name" value="ZF_SWIM"/>
    <property type="match status" value="1"/>
</dbReference>
<evidence type="ECO:0000256" key="3">
    <source>
        <dbReference type="ARBA" id="ARBA00022833"/>
    </source>
</evidence>
<dbReference type="SMART" id="SM00575">
    <property type="entry name" value="ZnF_PMZ"/>
    <property type="match status" value="1"/>
</dbReference>
<proteinExistence type="predicted"/>
<keyword evidence="3" id="KW-0862">Zinc</keyword>
<dbReference type="InterPro" id="IPR007527">
    <property type="entry name" value="Znf_SWIM"/>
</dbReference>
<evidence type="ECO:0000256" key="2">
    <source>
        <dbReference type="ARBA" id="ARBA00022771"/>
    </source>
</evidence>
<dbReference type="Pfam" id="PF04434">
    <property type="entry name" value="SWIM"/>
    <property type="match status" value="1"/>
</dbReference>
<organism evidence="6 7">
    <name type="scientific">Rehmannia glutinosa</name>
    <name type="common">Chinese foxglove</name>
    <dbReference type="NCBI Taxonomy" id="99300"/>
    <lineage>
        <taxon>Eukaryota</taxon>
        <taxon>Viridiplantae</taxon>
        <taxon>Streptophyta</taxon>
        <taxon>Embryophyta</taxon>
        <taxon>Tracheophyta</taxon>
        <taxon>Spermatophyta</taxon>
        <taxon>Magnoliopsida</taxon>
        <taxon>eudicotyledons</taxon>
        <taxon>Gunneridae</taxon>
        <taxon>Pentapetalae</taxon>
        <taxon>asterids</taxon>
        <taxon>lamiids</taxon>
        <taxon>Lamiales</taxon>
        <taxon>Orobanchaceae</taxon>
        <taxon>Rehmannieae</taxon>
        <taxon>Rehmannia</taxon>
    </lineage>
</organism>
<sequence length="436" mass="49019">MESQRHSSDKLNNQCQTSLPDCQTPLKIEKHVSLVYTHAIFYEVRKEIKEACYHCSVIQINDNTNEISYTIKEESGVFEVTKCKIDASAKCSCKLFEQMRFLCRHIFVILKDRNEIPAPYLAARWMKATSYNSLEPIVKKTKSETCNLYTGWPVMFGREDYKVTPKQVGDKMRSFVDGGDWFRRLFLILVEYLIIVKCVRRSVPRTVPIVSAWSGDKLKEKNNKEIDLGGFGMGFIEPPFDGEAPIEPQLNLSGAWKEKDATGITGRLLDSLKCFSSDVVEIISILQSAPKDLVEDAEFAMVGNVAKGFLCSTALPGGVRRSDDGMEGTESQQNEAFWSKAENIAAIEAIESAFLKRDEFKKWCDEAPSFSLGLTQDTNVGRWEDILDTSRHYEKSVNKEGDVRDGGMLSMEVLEMNVGGAVMQVGIEKSANVCLN</sequence>
<evidence type="ECO:0000313" key="7">
    <source>
        <dbReference type="Proteomes" id="UP001318860"/>
    </source>
</evidence>
<dbReference type="Proteomes" id="UP001318860">
    <property type="component" value="Unassembled WGS sequence"/>
</dbReference>
<evidence type="ECO:0000256" key="1">
    <source>
        <dbReference type="ARBA" id="ARBA00022723"/>
    </source>
</evidence>
<protein>
    <recommendedName>
        <fullName evidence="5">SWIM-type domain-containing protein</fullName>
    </recommendedName>
</protein>
<evidence type="ECO:0000256" key="4">
    <source>
        <dbReference type="PROSITE-ProRule" id="PRU00325"/>
    </source>
</evidence>
<evidence type="ECO:0000313" key="6">
    <source>
        <dbReference type="EMBL" id="KAK6128541.1"/>
    </source>
</evidence>
<name>A0ABR0V0Y2_REHGL</name>
<dbReference type="PANTHER" id="PTHR47718:SF18">
    <property type="entry name" value="PROTEIN FAR1-RELATED SEQUENCE 5-LIKE"/>
    <property type="match status" value="1"/>
</dbReference>
<comment type="caution">
    <text evidence="6">The sequence shown here is derived from an EMBL/GenBank/DDBJ whole genome shotgun (WGS) entry which is preliminary data.</text>
</comment>
<feature type="domain" description="SWIM-type" evidence="5">
    <location>
        <begin position="69"/>
        <end position="114"/>
    </location>
</feature>
<reference evidence="6 7" key="1">
    <citation type="journal article" date="2021" name="Comput. Struct. Biotechnol. J.">
        <title>De novo genome assembly of the potent medicinal plant Rehmannia glutinosa using nanopore technology.</title>
        <authorList>
            <person name="Ma L."/>
            <person name="Dong C."/>
            <person name="Song C."/>
            <person name="Wang X."/>
            <person name="Zheng X."/>
            <person name="Niu Y."/>
            <person name="Chen S."/>
            <person name="Feng W."/>
        </authorList>
    </citation>
    <scope>NUCLEOTIDE SEQUENCE [LARGE SCALE GENOMIC DNA]</scope>
    <source>
        <strain evidence="6">DH-2019</strain>
    </source>
</reference>
<gene>
    <name evidence="6" type="ORF">DH2020_037716</name>
</gene>
<keyword evidence="7" id="KW-1185">Reference proteome</keyword>
<dbReference type="InterPro" id="IPR006564">
    <property type="entry name" value="Znf_PMZ"/>
</dbReference>
<dbReference type="EMBL" id="JABTTQ020001722">
    <property type="protein sequence ID" value="KAK6128541.1"/>
    <property type="molecule type" value="Genomic_DNA"/>
</dbReference>
<dbReference type="PANTHER" id="PTHR47718">
    <property type="entry name" value="OS01G0519700 PROTEIN"/>
    <property type="match status" value="1"/>
</dbReference>
<accession>A0ABR0V0Y2</accession>
<keyword evidence="2 4" id="KW-0863">Zinc-finger</keyword>
<evidence type="ECO:0000259" key="5">
    <source>
        <dbReference type="PROSITE" id="PS50966"/>
    </source>
</evidence>
<keyword evidence="1" id="KW-0479">Metal-binding</keyword>